<proteinExistence type="predicted"/>
<dbReference type="EMBL" id="JADGJH010000671">
    <property type="protein sequence ID" value="KAJ3124439.1"/>
    <property type="molecule type" value="Genomic_DNA"/>
</dbReference>
<reference evidence="1" key="1">
    <citation type="submission" date="2020-05" db="EMBL/GenBank/DDBJ databases">
        <title>Phylogenomic resolution of chytrid fungi.</title>
        <authorList>
            <person name="Stajich J.E."/>
            <person name="Amses K."/>
            <person name="Simmons R."/>
            <person name="Seto K."/>
            <person name="Myers J."/>
            <person name="Bonds A."/>
            <person name="Quandt C.A."/>
            <person name="Barry K."/>
            <person name="Liu P."/>
            <person name="Grigoriev I."/>
            <person name="Longcore J.E."/>
            <person name="James T.Y."/>
        </authorList>
    </citation>
    <scope>NUCLEOTIDE SEQUENCE</scope>
    <source>
        <strain evidence="1">JEL0513</strain>
    </source>
</reference>
<gene>
    <name evidence="1" type="ORF">HK100_011237</name>
</gene>
<protein>
    <submittedName>
        <fullName evidence="1">Uncharacterized protein</fullName>
    </submittedName>
</protein>
<comment type="caution">
    <text evidence="1">The sequence shown here is derived from an EMBL/GenBank/DDBJ whole genome shotgun (WGS) entry which is preliminary data.</text>
</comment>
<evidence type="ECO:0000313" key="1">
    <source>
        <dbReference type="EMBL" id="KAJ3124439.1"/>
    </source>
</evidence>
<accession>A0AAD5T1P5</accession>
<dbReference type="Proteomes" id="UP001211907">
    <property type="component" value="Unassembled WGS sequence"/>
</dbReference>
<evidence type="ECO:0000313" key="2">
    <source>
        <dbReference type="Proteomes" id="UP001211907"/>
    </source>
</evidence>
<sequence>MAKWNDTRAHCTFSSSASVNCLATLPPPADEAATISLVFGRAAFVHIEFGSSDCAYPDSLPFRSDVLMLDACVHLAPFTQVSVSLNSSVFAKATVSNTGNSVNITCYIGFHSFQLS</sequence>
<name>A0AAD5T1P5_9FUNG</name>
<organism evidence="1 2">
    <name type="scientific">Physocladia obscura</name>
    <dbReference type="NCBI Taxonomy" id="109957"/>
    <lineage>
        <taxon>Eukaryota</taxon>
        <taxon>Fungi</taxon>
        <taxon>Fungi incertae sedis</taxon>
        <taxon>Chytridiomycota</taxon>
        <taxon>Chytridiomycota incertae sedis</taxon>
        <taxon>Chytridiomycetes</taxon>
        <taxon>Chytridiales</taxon>
        <taxon>Chytriomycetaceae</taxon>
        <taxon>Physocladia</taxon>
    </lineage>
</organism>
<keyword evidence="2" id="KW-1185">Reference proteome</keyword>
<dbReference type="AlphaFoldDB" id="A0AAD5T1P5"/>